<proteinExistence type="predicted"/>
<accession>A0A6J5KPT6</accession>
<evidence type="ECO:0000259" key="2">
    <source>
        <dbReference type="Pfam" id="PF01464"/>
    </source>
</evidence>
<dbReference type="InterPro" id="IPR008258">
    <property type="entry name" value="Transglycosylase_SLT_dom_1"/>
</dbReference>
<protein>
    <submittedName>
        <fullName evidence="3">LT_GEWL domain containing protein</fullName>
    </submittedName>
</protein>
<dbReference type="CDD" id="cd00254">
    <property type="entry name" value="LT-like"/>
    <property type="match status" value="1"/>
</dbReference>
<feature type="region of interest" description="Disordered" evidence="1">
    <location>
        <begin position="1"/>
        <end position="23"/>
    </location>
</feature>
<feature type="region of interest" description="Disordered" evidence="1">
    <location>
        <begin position="381"/>
        <end position="401"/>
    </location>
</feature>
<evidence type="ECO:0000256" key="1">
    <source>
        <dbReference type="SAM" id="MobiDB-lite"/>
    </source>
</evidence>
<evidence type="ECO:0000313" key="3">
    <source>
        <dbReference type="EMBL" id="CAB4123335.1"/>
    </source>
</evidence>
<dbReference type="SUPFAM" id="SSF53955">
    <property type="entry name" value="Lysozyme-like"/>
    <property type="match status" value="1"/>
</dbReference>
<dbReference type="InterPro" id="IPR023346">
    <property type="entry name" value="Lysozyme-like_dom_sf"/>
</dbReference>
<organism evidence="3">
    <name type="scientific">uncultured Caudovirales phage</name>
    <dbReference type="NCBI Taxonomy" id="2100421"/>
    <lineage>
        <taxon>Viruses</taxon>
        <taxon>Duplodnaviria</taxon>
        <taxon>Heunggongvirae</taxon>
        <taxon>Uroviricota</taxon>
        <taxon>Caudoviricetes</taxon>
        <taxon>Peduoviridae</taxon>
        <taxon>Maltschvirus</taxon>
        <taxon>Maltschvirus maltsch</taxon>
    </lineage>
</organism>
<gene>
    <name evidence="3" type="ORF">UFOVP42_32</name>
</gene>
<dbReference type="EMBL" id="LR796169">
    <property type="protein sequence ID" value="CAB4123335.1"/>
    <property type="molecule type" value="Genomic_DNA"/>
</dbReference>
<feature type="domain" description="Transglycosylase SLT" evidence="2">
    <location>
        <begin position="31"/>
        <end position="123"/>
    </location>
</feature>
<name>A0A6J5KPT6_9CAUD</name>
<dbReference type="Gene3D" id="1.10.530.10">
    <property type="match status" value="1"/>
</dbReference>
<reference evidence="3" key="1">
    <citation type="submission" date="2020-04" db="EMBL/GenBank/DDBJ databases">
        <authorList>
            <person name="Chiriac C."/>
            <person name="Salcher M."/>
            <person name="Ghai R."/>
            <person name="Kavagutti S V."/>
        </authorList>
    </citation>
    <scope>NUCLEOTIDE SEQUENCE</scope>
</reference>
<sequence length="855" mass="91544">MSDLVSELILGGGSKPKSSTPEYTLPEVQQMVYGQESNSGKLDTSKPNYAGAHGPMQIIPSTFEGLKKQGLIPKDYDINNPEHNKNAGNALIADAYKRHGGNADKVLAEYYAGGKAVEGDKIRTDFKDLKNPNAPTVGQYIDQAKSRVGDEVSRLIMGSANAKEPEQKPAAPASNQPATLSDVKLVGNGRVSEGVKPGETMAAAVSKNKPIRDTLASAADTAWNAVPSIASFALQPVAKLADIVGGTGEKQQAALEKATADFTNPFGKALGIENSPAYKNEITRKASEYVGEGLDVVADKVAEETGLSKRDASFFVNAATFKLGELGGKGIAKITPAAAEAISTVAEKIKNAPESVKQGLKDKFPVMEEELQGSFQRKKAAEQAKTEQQQAQVAPEVSTVSKPYEPQTNFAEHEFTEKGLPKQEATARAEVLNRTAPDLKVDPNVIEGRGRERADDYAVSLTNTPEGHLLADQFAKEKAAKTAYGQKLVEETGGTLGLDESANYKRGTTILKPLEDLSKAFDDGISALYKKRDAEAKSIPVVGDEIKKILGTESEVKGHEATVNLAEGATARLKELGMMDKDGNMLPSTALQAEQFRQYLNRKWTNQNASLNKLLKQAVDDDVFAHAGKDIHNDARALYGMKKDLLEAPKGISDILDSSGPSGINRKVNLEKIPDTITNMPVDQLTHIIKTLDSVPEGLKPQAQAAKAEIKAHFLNKTHEAFESSANKGTKYLNANREVMNRLFSPEEMAKINDYNSMAHVLKTDTGYKGSAVQTENLGKRGIGRQIFEQTVKKGGAVAAEAAVGGSSGGLAALGAHHVISSHFEKSAAKRAESAQVKAAKKKQSGFTNLKDMGK</sequence>
<dbReference type="Pfam" id="PF01464">
    <property type="entry name" value="SLT"/>
    <property type="match status" value="1"/>
</dbReference>
<feature type="region of interest" description="Disordered" evidence="1">
    <location>
        <begin position="832"/>
        <end position="855"/>
    </location>
</feature>